<accession>A0A8X6QFL1</accession>
<evidence type="ECO:0000313" key="2">
    <source>
        <dbReference type="Proteomes" id="UP000887013"/>
    </source>
</evidence>
<reference evidence="1" key="1">
    <citation type="submission" date="2020-08" db="EMBL/GenBank/DDBJ databases">
        <title>Multicomponent nature underlies the extraordinary mechanical properties of spider dragline silk.</title>
        <authorList>
            <person name="Kono N."/>
            <person name="Nakamura H."/>
            <person name="Mori M."/>
            <person name="Yoshida Y."/>
            <person name="Ohtoshi R."/>
            <person name="Malay A.D."/>
            <person name="Moran D.A.P."/>
            <person name="Tomita M."/>
            <person name="Numata K."/>
            <person name="Arakawa K."/>
        </authorList>
    </citation>
    <scope>NUCLEOTIDE SEQUENCE</scope>
</reference>
<name>A0A8X6QFL1_NEPPI</name>
<dbReference type="Proteomes" id="UP000887013">
    <property type="component" value="Unassembled WGS sequence"/>
</dbReference>
<evidence type="ECO:0000313" key="1">
    <source>
        <dbReference type="EMBL" id="GFU24051.1"/>
    </source>
</evidence>
<sequence length="104" mass="11616">MICPPVEQGGRVENRKFQLACPLLTRESASVANEEFLAHFRISPLAMFLWVISNPTALGKSVRWLLRAQPLLHFGLVDGAHRTSLFPLTEYSDVKSIVSTVPHC</sequence>
<keyword evidence="2" id="KW-1185">Reference proteome</keyword>
<gene>
    <name evidence="1" type="ORF">NPIL_585071</name>
</gene>
<dbReference type="AlphaFoldDB" id="A0A8X6QFL1"/>
<dbReference type="EMBL" id="BMAW01128110">
    <property type="protein sequence ID" value="GFU24051.1"/>
    <property type="molecule type" value="Genomic_DNA"/>
</dbReference>
<proteinExistence type="predicted"/>
<organism evidence="1 2">
    <name type="scientific">Nephila pilipes</name>
    <name type="common">Giant wood spider</name>
    <name type="synonym">Nephila maculata</name>
    <dbReference type="NCBI Taxonomy" id="299642"/>
    <lineage>
        <taxon>Eukaryota</taxon>
        <taxon>Metazoa</taxon>
        <taxon>Ecdysozoa</taxon>
        <taxon>Arthropoda</taxon>
        <taxon>Chelicerata</taxon>
        <taxon>Arachnida</taxon>
        <taxon>Araneae</taxon>
        <taxon>Araneomorphae</taxon>
        <taxon>Entelegynae</taxon>
        <taxon>Araneoidea</taxon>
        <taxon>Nephilidae</taxon>
        <taxon>Nephila</taxon>
    </lineage>
</organism>
<comment type="caution">
    <text evidence="1">The sequence shown here is derived from an EMBL/GenBank/DDBJ whole genome shotgun (WGS) entry which is preliminary data.</text>
</comment>
<protein>
    <submittedName>
        <fullName evidence="1">Uncharacterized protein</fullName>
    </submittedName>
</protein>